<dbReference type="EMBL" id="AP028911">
    <property type="protein sequence ID" value="BES91677.1"/>
    <property type="molecule type" value="Genomic_DNA"/>
</dbReference>
<dbReference type="CDD" id="cd00190">
    <property type="entry name" value="Tryp_SPc"/>
    <property type="match status" value="1"/>
</dbReference>
<accession>A0ABN7AHD7</accession>
<dbReference type="Gene3D" id="2.40.10.10">
    <property type="entry name" value="Trypsin-like serine proteases"/>
    <property type="match status" value="1"/>
</dbReference>
<dbReference type="PROSITE" id="PS50240">
    <property type="entry name" value="TRYPSIN_DOM"/>
    <property type="match status" value="1"/>
</dbReference>
<protein>
    <submittedName>
        <fullName evidence="5">Serine-type endopeptidase activity</fullName>
    </submittedName>
</protein>
<evidence type="ECO:0000256" key="2">
    <source>
        <dbReference type="ARBA" id="ARBA00024195"/>
    </source>
</evidence>
<dbReference type="InterPro" id="IPR051487">
    <property type="entry name" value="Ser/Thr_Proteases_Immune/Dev"/>
</dbReference>
<evidence type="ECO:0000259" key="4">
    <source>
        <dbReference type="PROSITE" id="PS50240"/>
    </source>
</evidence>
<dbReference type="InterPro" id="IPR001254">
    <property type="entry name" value="Trypsin_dom"/>
</dbReference>
<dbReference type="PRINTS" id="PR00722">
    <property type="entry name" value="CHYMOTRYPSIN"/>
</dbReference>
<keyword evidence="1" id="KW-1015">Disulfide bond</keyword>
<gene>
    <name evidence="5" type="ORF">NTJ_04485</name>
</gene>
<feature type="domain" description="Peptidase S1" evidence="4">
    <location>
        <begin position="47"/>
        <end position="318"/>
    </location>
</feature>
<dbReference type="InterPro" id="IPR009003">
    <property type="entry name" value="Peptidase_S1_PA"/>
</dbReference>
<feature type="chain" id="PRO_5047517822" evidence="3">
    <location>
        <begin position="21"/>
        <end position="334"/>
    </location>
</feature>
<feature type="signal peptide" evidence="3">
    <location>
        <begin position="1"/>
        <end position="20"/>
    </location>
</feature>
<dbReference type="SUPFAM" id="SSF50494">
    <property type="entry name" value="Trypsin-like serine proteases"/>
    <property type="match status" value="1"/>
</dbReference>
<proteinExistence type="inferred from homology"/>
<evidence type="ECO:0000256" key="3">
    <source>
        <dbReference type="SAM" id="SignalP"/>
    </source>
</evidence>
<sequence>MWFPCCYLVLLITLINVSLSFTAEKESEDPPRYCGIARPNPTVKKKAKGAEETAPHEFPWIVKIYHNKTFKCAGSLISDEYILTAASCVTSLKPGASTKPVRLRGSNLRNTEKRPPTEFVLEFGAHAFKETYENIVRRFGVEVLLYPNYDTFDIQKTVMQTNDIALIRVKPIVFNKKMYPICLPKPKAKIREHSNLLISGWSSRVYDLLKKPLDPSKNLMKSEVTKISFPSCKKHEKASMFLDPLYQLTKNEVFCLTGKNNFDGCTSDYGGPAMVKSSGDYYHLAGIASWRSNCATNGNPSFYAQVTKFLDFILASTKNSKFLPSKDDRSRNEF</sequence>
<organism evidence="5 6">
    <name type="scientific">Nesidiocoris tenuis</name>
    <dbReference type="NCBI Taxonomy" id="355587"/>
    <lineage>
        <taxon>Eukaryota</taxon>
        <taxon>Metazoa</taxon>
        <taxon>Ecdysozoa</taxon>
        <taxon>Arthropoda</taxon>
        <taxon>Hexapoda</taxon>
        <taxon>Insecta</taxon>
        <taxon>Pterygota</taxon>
        <taxon>Neoptera</taxon>
        <taxon>Paraneoptera</taxon>
        <taxon>Hemiptera</taxon>
        <taxon>Heteroptera</taxon>
        <taxon>Panheteroptera</taxon>
        <taxon>Cimicomorpha</taxon>
        <taxon>Miridae</taxon>
        <taxon>Dicyphina</taxon>
        <taxon>Nesidiocoris</taxon>
    </lineage>
</organism>
<dbReference type="PANTHER" id="PTHR24256">
    <property type="entry name" value="TRYPTASE-RELATED"/>
    <property type="match status" value="1"/>
</dbReference>
<evidence type="ECO:0000313" key="5">
    <source>
        <dbReference type="EMBL" id="BES91677.1"/>
    </source>
</evidence>
<dbReference type="SMART" id="SM00020">
    <property type="entry name" value="Tryp_SPc"/>
    <property type="match status" value="1"/>
</dbReference>
<dbReference type="InterPro" id="IPR043504">
    <property type="entry name" value="Peptidase_S1_PA_chymotrypsin"/>
</dbReference>
<dbReference type="InterPro" id="IPR001314">
    <property type="entry name" value="Peptidase_S1A"/>
</dbReference>
<reference evidence="5 6" key="1">
    <citation type="submission" date="2023-09" db="EMBL/GenBank/DDBJ databases">
        <title>Nesidiocoris tenuis whole genome shotgun sequence.</title>
        <authorList>
            <person name="Shibata T."/>
            <person name="Shimoda M."/>
            <person name="Kobayashi T."/>
            <person name="Uehara T."/>
        </authorList>
    </citation>
    <scope>NUCLEOTIDE SEQUENCE [LARGE SCALE GENOMIC DNA]</scope>
    <source>
        <strain evidence="5 6">Japan</strain>
    </source>
</reference>
<name>A0ABN7AHD7_9HEMI</name>
<comment type="similarity">
    <text evidence="2">Belongs to the peptidase S1 family. CLIP subfamily.</text>
</comment>
<dbReference type="Pfam" id="PF00089">
    <property type="entry name" value="Trypsin"/>
    <property type="match status" value="1"/>
</dbReference>
<evidence type="ECO:0000256" key="1">
    <source>
        <dbReference type="ARBA" id="ARBA00023157"/>
    </source>
</evidence>
<dbReference type="Proteomes" id="UP001307889">
    <property type="component" value="Chromosome 3"/>
</dbReference>
<keyword evidence="6" id="KW-1185">Reference proteome</keyword>
<evidence type="ECO:0000313" key="6">
    <source>
        <dbReference type="Proteomes" id="UP001307889"/>
    </source>
</evidence>
<keyword evidence="3" id="KW-0732">Signal</keyword>